<dbReference type="Gene3D" id="3.10.10.10">
    <property type="entry name" value="HIV Type 1 Reverse Transcriptase, subunit A, domain 1"/>
    <property type="match status" value="1"/>
</dbReference>
<accession>A0A9P6X828</accession>
<evidence type="ECO:0000259" key="1">
    <source>
        <dbReference type="PROSITE" id="PS50878"/>
    </source>
</evidence>
<dbReference type="InterPro" id="IPR051320">
    <property type="entry name" value="Viral_Replic_Matur_Polypro"/>
</dbReference>
<dbReference type="CDD" id="cd09274">
    <property type="entry name" value="RNase_HI_RT_Ty3"/>
    <property type="match status" value="1"/>
</dbReference>
<reference evidence="2" key="1">
    <citation type="journal article" date="2020" name="Microb. Genom.">
        <title>Genetic diversity of clinical and environmental Mucorales isolates obtained from an investigation of mucormycosis cases among solid organ transplant recipients.</title>
        <authorList>
            <person name="Nguyen M.H."/>
            <person name="Kaul D."/>
            <person name="Muto C."/>
            <person name="Cheng S.J."/>
            <person name="Richter R.A."/>
            <person name="Bruno V.M."/>
            <person name="Liu G."/>
            <person name="Beyhan S."/>
            <person name="Sundermann A.J."/>
            <person name="Mounaud S."/>
            <person name="Pasculle A.W."/>
            <person name="Nierman W.C."/>
            <person name="Driscoll E."/>
            <person name="Cumbie R."/>
            <person name="Clancy C.J."/>
            <person name="Dupont C.L."/>
        </authorList>
    </citation>
    <scope>NUCLEOTIDE SEQUENCE</scope>
    <source>
        <strain evidence="2">GL11</strain>
    </source>
</reference>
<comment type="caution">
    <text evidence="2">The sequence shown here is derived from an EMBL/GenBank/DDBJ whole genome shotgun (WGS) entry which is preliminary data.</text>
</comment>
<dbReference type="PANTHER" id="PTHR33064">
    <property type="entry name" value="POL PROTEIN"/>
    <property type="match status" value="1"/>
</dbReference>
<dbReference type="PROSITE" id="PS50878">
    <property type="entry name" value="RT_POL"/>
    <property type="match status" value="1"/>
</dbReference>
<feature type="domain" description="Reverse transcriptase" evidence="1">
    <location>
        <begin position="1"/>
        <end position="113"/>
    </location>
</feature>
<dbReference type="SUPFAM" id="SSF56672">
    <property type="entry name" value="DNA/RNA polymerases"/>
    <property type="match status" value="1"/>
</dbReference>
<dbReference type="CDD" id="cd01647">
    <property type="entry name" value="RT_LTR"/>
    <property type="match status" value="1"/>
</dbReference>
<dbReference type="Proteomes" id="UP000716291">
    <property type="component" value="Unassembled WGS sequence"/>
</dbReference>
<dbReference type="InterPro" id="IPR043502">
    <property type="entry name" value="DNA/RNA_pol_sf"/>
</dbReference>
<name>A0A9P6X828_RHIOR</name>
<dbReference type="InterPro" id="IPR043128">
    <property type="entry name" value="Rev_trsase/Diguanyl_cyclase"/>
</dbReference>
<proteinExistence type="predicted"/>
<dbReference type="AlphaFoldDB" id="A0A9P6X828"/>
<dbReference type="EMBL" id="JAANQT010000931">
    <property type="protein sequence ID" value="KAG1307515.1"/>
    <property type="molecule type" value="Genomic_DNA"/>
</dbReference>
<dbReference type="FunFam" id="3.30.70.270:FF:000020">
    <property type="entry name" value="Transposon Tf2-6 polyprotein-like Protein"/>
    <property type="match status" value="1"/>
</dbReference>
<dbReference type="PANTHER" id="PTHR33064:SF37">
    <property type="entry name" value="RIBONUCLEASE H"/>
    <property type="match status" value="1"/>
</dbReference>
<protein>
    <recommendedName>
        <fullName evidence="1">Reverse transcriptase domain-containing protein</fullName>
    </recommendedName>
</protein>
<keyword evidence="3" id="KW-1185">Reference proteome</keyword>
<dbReference type="Pfam" id="PF17919">
    <property type="entry name" value="RT_RNaseH_2"/>
    <property type="match status" value="1"/>
</dbReference>
<dbReference type="Gene3D" id="3.30.70.270">
    <property type="match status" value="2"/>
</dbReference>
<dbReference type="InterPro" id="IPR041577">
    <property type="entry name" value="RT_RNaseH_2"/>
</dbReference>
<organism evidence="2 3">
    <name type="scientific">Rhizopus oryzae</name>
    <name type="common">Mucormycosis agent</name>
    <name type="synonym">Rhizopus arrhizus var. delemar</name>
    <dbReference type="NCBI Taxonomy" id="64495"/>
    <lineage>
        <taxon>Eukaryota</taxon>
        <taxon>Fungi</taxon>
        <taxon>Fungi incertae sedis</taxon>
        <taxon>Mucoromycota</taxon>
        <taxon>Mucoromycotina</taxon>
        <taxon>Mucoromycetes</taxon>
        <taxon>Mucorales</taxon>
        <taxon>Mucorineae</taxon>
        <taxon>Rhizopodaceae</taxon>
        <taxon>Rhizopus</taxon>
    </lineage>
</organism>
<dbReference type="Pfam" id="PF00078">
    <property type="entry name" value="RVT_1"/>
    <property type="match status" value="1"/>
</dbReference>
<evidence type="ECO:0000313" key="3">
    <source>
        <dbReference type="Proteomes" id="UP000716291"/>
    </source>
</evidence>
<sequence>MRAGFHQVPMEEDSKELTAFTTKFGIYHYSILPMRLVNSPATFQRLIDLCFRPLINKCLVSSIDDLNVYSFNQQDHLYHLEQVFQCIQIAKFKLNPEKCFFFKDHLKFLGYIVTKDGVQTDPEKIKKIIEYPQPKTLKQVRGFLGLASYYRRFIKNFAAIARPLHDQTKTTKQVPWTEKTTESFQTLKKLLTTAPVLTRPDFNKPFILVTDASKAGLGCILTQLDENGHEHPVIFASRGLRSSEINYAPTKLECLAVIWAVNMFRPYLLGKRFTIITDHSALHGLLKSPNPNGIIALAEYDLK</sequence>
<gene>
    <name evidence="2" type="ORF">G6F64_006760</name>
</gene>
<dbReference type="InterPro" id="IPR000477">
    <property type="entry name" value="RT_dom"/>
</dbReference>
<evidence type="ECO:0000313" key="2">
    <source>
        <dbReference type="EMBL" id="KAG1307515.1"/>
    </source>
</evidence>